<feature type="transmembrane region" description="Helical" evidence="1">
    <location>
        <begin position="71"/>
        <end position="88"/>
    </location>
</feature>
<keyword evidence="3" id="KW-1185">Reference proteome</keyword>
<dbReference type="Proteomes" id="UP000027997">
    <property type="component" value="Unassembled WGS sequence"/>
</dbReference>
<dbReference type="InterPro" id="IPR026267">
    <property type="entry name" value="YgjV"/>
</dbReference>
<protein>
    <submittedName>
        <fullName evidence="2">Membrane protein</fullName>
    </submittedName>
</protein>
<sequence length="172" mass="18794">MFIAQLVGGFAFLIGIMAFWQKDDVKFRYQMTGYCFVMALHFFLMGATVAAIGAVINGLRSYASVKSQSKVLMAIFIALLIGLTFPNIEQWYEIPTIVGSAIATWALFSTRGIPLRSLILLNSCCWLVHNLLTGSIGGSLIEATFVVTNSITIYQLFKAQTSTGLHGVEPGK</sequence>
<dbReference type="eggNOG" id="ENOG502ZBTK">
    <property type="taxonomic scope" value="Bacteria"/>
</dbReference>
<accession>A0A081KGX5</accession>
<dbReference type="InterPro" id="IPR019629">
    <property type="entry name" value="Uncharacterised_HI1736/YgjV"/>
</dbReference>
<dbReference type="Pfam" id="PF10688">
    <property type="entry name" value="Imp-YgjV"/>
    <property type="match status" value="1"/>
</dbReference>
<keyword evidence="1" id="KW-1133">Transmembrane helix</keyword>
<evidence type="ECO:0000313" key="3">
    <source>
        <dbReference type="Proteomes" id="UP000027997"/>
    </source>
</evidence>
<dbReference type="EMBL" id="JOJP01000001">
    <property type="protein sequence ID" value="KEI73401.1"/>
    <property type="molecule type" value="Genomic_DNA"/>
</dbReference>
<organism evidence="2 3">
    <name type="scientific">Endozoicomonas elysicola</name>
    <dbReference type="NCBI Taxonomy" id="305900"/>
    <lineage>
        <taxon>Bacteria</taxon>
        <taxon>Pseudomonadati</taxon>
        <taxon>Pseudomonadota</taxon>
        <taxon>Gammaproteobacteria</taxon>
        <taxon>Oceanospirillales</taxon>
        <taxon>Endozoicomonadaceae</taxon>
        <taxon>Endozoicomonas</taxon>
    </lineage>
</organism>
<reference evidence="2 3" key="1">
    <citation type="submission" date="2014-06" db="EMBL/GenBank/DDBJ databases">
        <title>Whole Genome Sequences of Three Symbiotic Endozoicomonas Bacteria.</title>
        <authorList>
            <person name="Neave M.J."/>
            <person name="Apprill A."/>
            <person name="Voolstra C.R."/>
        </authorList>
    </citation>
    <scope>NUCLEOTIDE SEQUENCE [LARGE SCALE GENOMIC DNA]</scope>
    <source>
        <strain evidence="2 3">DSM 22380</strain>
    </source>
</reference>
<keyword evidence="1" id="KW-0812">Transmembrane</keyword>
<name>A0A081KGX5_9GAMM</name>
<evidence type="ECO:0000256" key="1">
    <source>
        <dbReference type="SAM" id="Phobius"/>
    </source>
</evidence>
<dbReference type="STRING" id="305900.GV64_24130"/>
<gene>
    <name evidence="2" type="ORF">GV64_24130</name>
</gene>
<feature type="transmembrane region" description="Helical" evidence="1">
    <location>
        <begin position="34"/>
        <end position="59"/>
    </location>
</feature>
<keyword evidence="1" id="KW-0472">Membrane</keyword>
<dbReference type="RefSeq" id="WP_020583230.1">
    <property type="nucleotide sequence ID" value="NZ_JOJP01000001.1"/>
</dbReference>
<feature type="transmembrane region" description="Helical" evidence="1">
    <location>
        <begin position="94"/>
        <end position="113"/>
    </location>
</feature>
<dbReference type="PIRSF" id="PIRSF011443">
    <property type="entry name" value="YgjV"/>
    <property type="match status" value="1"/>
</dbReference>
<evidence type="ECO:0000313" key="2">
    <source>
        <dbReference type="EMBL" id="KEI73401.1"/>
    </source>
</evidence>
<proteinExistence type="predicted"/>
<dbReference type="AlphaFoldDB" id="A0A081KGX5"/>
<comment type="caution">
    <text evidence="2">The sequence shown here is derived from an EMBL/GenBank/DDBJ whole genome shotgun (WGS) entry which is preliminary data.</text>
</comment>